<protein>
    <submittedName>
        <fullName evidence="3">ANTAR domain-containing protein</fullName>
    </submittedName>
</protein>
<organism evidence="3 4">
    <name type="scientific">Kribbella turkmenica</name>
    <dbReference type="NCBI Taxonomy" id="2530375"/>
    <lineage>
        <taxon>Bacteria</taxon>
        <taxon>Bacillati</taxon>
        <taxon>Actinomycetota</taxon>
        <taxon>Actinomycetes</taxon>
        <taxon>Propionibacteriales</taxon>
        <taxon>Kribbellaceae</taxon>
        <taxon>Kribbella</taxon>
    </lineage>
</organism>
<dbReference type="RefSeq" id="WP_132319485.1">
    <property type="nucleotide sequence ID" value="NZ_SMKR01000043.1"/>
</dbReference>
<evidence type="ECO:0000256" key="1">
    <source>
        <dbReference type="SAM" id="MobiDB-lite"/>
    </source>
</evidence>
<sequence length="167" mass="18007">MNVPRQSSFAAASERLRPKVLGISEALAVSVGQRAEIATGAMSRKLAMIQPSSGKANGSQANSSSLVRRPTAVNPPNGVRSASFEQAKGVLMESFGVSAQQADALFHAWARQCERSPELVAEVFFRQVWRGEETCSDRAVARALEHALRHLPEVVARTPADEVARAR</sequence>
<dbReference type="InterPro" id="IPR036388">
    <property type="entry name" value="WH-like_DNA-bd_sf"/>
</dbReference>
<name>A0A4R4X8X4_9ACTN</name>
<dbReference type="Pfam" id="PF03861">
    <property type="entry name" value="ANTAR"/>
    <property type="match status" value="1"/>
</dbReference>
<dbReference type="Proteomes" id="UP000295172">
    <property type="component" value="Unassembled WGS sequence"/>
</dbReference>
<dbReference type="AlphaFoldDB" id="A0A4R4X8X4"/>
<dbReference type="OrthoDB" id="3831072at2"/>
<accession>A0A4R4X8X4</accession>
<dbReference type="EMBL" id="SMKR01000043">
    <property type="protein sequence ID" value="TDD26769.1"/>
    <property type="molecule type" value="Genomic_DNA"/>
</dbReference>
<evidence type="ECO:0000313" key="3">
    <source>
        <dbReference type="EMBL" id="TDD26769.1"/>
    </source>
</evidence>
<dbReference type="InterPro" id="IPR005561">
    <property type="entry name" value="ANTAR"/>
</dbReference>
<keyword evidence="4" id="KW-1185">Reference proteome</keyword>
<gene>
    <name evidence="3" type="ORF">E1218_12465</name>
</gene>
<reference evidence="3 4" key="1">
    <citation type="submission" date="2019-02" db="EMBL/GenBank/DDBJ databases">
        <title>Draft genome sequences of novel Actinobacteria.</title>
        <authorList>
            <person name="Sahin N."/>
            <person name="Ay H."/>
            <person name="Saygin H."/>
        </authorList>
    </citation>
    <scope>NUCLEOTIDE SEQUENCE [LARGE SCALE GENOMIC DNA]</scope>
    <source>
        <strain evidence="3 4">16K104</strain>
    </source>
</reference>
<dbReference type="Gene3D" id="1.10.10.10">
    <property type="entry name" value="Winged helix-like DNA-binding domain superfamily/Winged helix DNA-binding domain"/>
    <property type="match status" value="1"/>
</dbReference>
<evidence type="ECO:0000259" key="2">
    <source>
        <dbReference type="Pfam" id="PF03861"/>
    </source>
</evidence>
<proteinExistence type="predicted"/>
<feature type="region of interest" description="Disordered" evidence="1">
    <location>
        <begin position="51"/>
        <end position="79"/>
    </location>
</feature>
<feature type="compositionally biased region" description="Polar residues" evidence="1">
    <location>
        <begin position="51"/>
        <end position="66"/>
    </location>
</feature>
<comment type="caution">
    <text evidence="3">The sequence shown here is derived from an EMBL/GenBank/DDBJ whole genome shotgun (WGS) entry which is preliminary data.</text>
</comment>
<evidence type="ECO:0000313" key="4">
    <source>
        <dbReference type="Proteomes" id="UP000295172"/>
    </source>
</evidence>
<feature type="domain" description="ANTAR" evidence="2">
    <location>
        <begin position="85"/>
        <end position="122"/>
    </location>
</feature>